<keyword evidence="3" id="KW-0378">Hydrolase</keyword>
<evidence type="ECO:0000256" key="1">
    <source>
        <dbReference type="ARBA" id="ARBA00022670"/>
    </source>
</evidence>
<dbReference type="Pfam" id="PF04002">
    <property type="entry name" value="RadC"/>
    <property type="match status" value="1"/>
</dbReference>
<dbReference type="Proteomes" id="UP000306229">
    <property type="component" value="Chromosome"/>
</dbReference>
<keyword evidence="5" id="KW-0482">Metalloprotease</keyword>
<dbReference type="GO" id="GO:0006508">
    <property type="term" value="P:proteolysis"/>
    <property type="evidence" value="ECO:0007669"/>
    <property type="project" value="UniProtKB-KW"/>
</dbReference>
<dbReference type="EMBL" id="CP040749">
    <property type="protein sequence ID" value="QCX40284.1"/>
    <property type="molecule type" value="Genomic_DNA"/>
</dbReference>
<feature type="domain" description="MPN" evidence="6">
    <location>
        <begin position="23"/>
        <end position="148"/>
    </location>
</feature>
<reference evidence="7 8" key="1">
    <citation type="submission" date="2019-05" db="EMBL/GenBank/DDBJ databases">
        <title>Algicella ahnfeltiae gen. nov., sp. nov., a novel marine bacterium of the family Flavobacteriaceae isolated from a red alga.</title>
        <authorList>
            <person name="Nedashkovskaya O.I."/>
            <person name="Kukhlevskiy A.D."/>
            <person name="Kim S.-G."/>
            <person name="Zhukova N.V."/>
            <person name="Mikhailov V.V."/>
        </authorList>
    </citation>
    <scope>NUCLEOTIDE SEQUENCE [LARGE SCALE GENOMIC DNA]</scope>
    <source>
        <strain evidence="7 8">10Alg115</strain>
    </source>
</reference>
<sequence length="148" mass="16510">MKNKVNEIKISYKSKETKTPCKINRSADAANLLFEHWNQDTIELHESFKVVLMNNSNIVKGIIEISNGGIAGTLVDVRILFAVALKTLTTGIIICHNHPSGTLKPSEADKRLTTKIKQASEFLDIKLLDHLILIFDGAFYSFADNNLL</sequence>
<evidence type="ECO:0000256" key="4">
    <source>
        <dbReference type="ARBA" id="ARBA00022833"/>
    </source>
</evidence>
<dbReference type="InterPro" id="IPR001405">
    <property type="entry name" value="UPF0758"/>
</dbReference>
<protein>
    <submittedName>
        <fullName evidence="7">DNA repair protein</fullName>
    </submittedName>
</protein>
<dbReference type="PANTHER" id="PTHR30471:SF3">
    <property type="entry name" value="UPF0758 PROTEIN YEES-RELATED"/>
    <property type="match status" value="1"/>
</dbReference>
<evidence type="ECO:0000259" key="6">
    <source>
        <dbReference type="PROSITE" id="PS50249"/>
    </source>
</evidence>
<dbReference type="OrthoDB" id="9804482at2"/>
<proteinExistence type="predicted"/>
<dbReference type="PANTHER" id="PTHR30471">
    <property type="entry name" value="DNA REPAIR PROTEIN RADC"/>
    <property type="match status" value="1"/>
</dbReference>
<dbReference type="GO" id="GO:0008237">
    <property type="term" value="F:metallopeptidase activity"/>
    <property type="evidence" value="ECO:0007669"/>
    <property type="project" value="UniProtKB-KW"/>
</dbReference>
<keyword evidence="2" id="KW-0479">Metal-binding</keyword>
<evidence type="ECO:0000256" key="3">
    <source>
        <dbReference type="ARBA" id="ARBA00022801"/>
    </source>
</evidence>
<accession>A0A5B7TY58</accession>
<dbReference type="Gene3D" id="3.40.140.10">
    <property type="entry name" value="Cytidine Deaminase, domain 2"/>
    <property type="match status" value="1"/>
</dbReference>
<dbReference type="InterPro" id="IPR037518">
    <property type="entry name" value="MPN"/>
</dbReference>
<dbReference type="InterPro" id="IPR020891">
    <property type="entry name" value="UPF0758_CS"/>
</dbReference>
<evidence type="ECO:0000313" key="8">
    <source>
        <dbReference type="Proteomes" id="UP000306229"/>
    </source>
</evidence>
<evidence type="ECO:0000256" key="2">
    <source>
        <dbReference type="ARBA" id="ARBA00022723"/>
    </source>
</evidence>
<keyword evidence="8" id="KW-1185">Reference proteome</keyword>
<evidence type="ECO:0000256" key="5">
    <source>
        <dbReference type="ARBA" id="ARBA00023049"/>
    </source>
</evidence>
<dbReference type="GO" id="GO:0046872">
    <property type="term" value="F:metal ion binding"/>
    <property type="evidence" value="ECO:0007669"/>
    <property type="project" value="UniProtKB-KW"/>
</dbReference>
<keyword evidence="4" id="KW-0862">Zinc</keyword>
<dbReference type="InterPro" id="IPR025657">
    <property type="entry name" value="RadC_JAB"/>
</dbReference>
<organism evidence="7 8">
    <name type="scientific">Aureibaculum algae</name>
    <dbReference type="NCBI Taxonomy" id="2584122"/>
    <lineage>
        <taxon>Bacteria</taxon>
        <taxon>Pseudomonadati</taxon>
        <taxon>Bacteroidota</taxon>
        <taxon>Flavobacteriia</taxon>
        <taxon>Flavobacteriales</taxon>
        <taxon>Flavobacteriaceae</taxon>
        <taxon>Aureibaculum</taxon>
    </lineage>
</organism>
<dbReference type="PROSITE" id="PS50249">
    <property type="entry name" value="MPN"/>
    <property type="match status" value="1"/>
</dbReference>
<gene>
    <name evidence="7" type="ORF">FF125_18195</name>
</gene>
<dbReference type="RefSeq" id="WP_138951167.1">
    <property type="nucleotide sequence ID" value="NZ_CP040749.1"/>
</dbReference>
<dbReference type="CDD" id="cd08071">
    <property type="entry name" value="MPN_DUF2466"/>
    <property type="match status" value="1"/>
</dbReference>
<dbReference type="KEGG" id="fbe:FF125_18195"/>
<dbReference type="AlphaFoldDB" id="A0A5B7TY58"/>
<keyword evidence="1" id="KW-0645">Protease</keyword>
<name>A0A5B7TY58_9FLAO</name>
<dbReference type="PROSITE" id="PS01302">
    <property type="entry name" value="UPF0758"/>
    <property type="match status" value="1"/>
</dbReference>
<evidence type="ECO:0000313" key="7">
    <source>
        <dbReference type="EMBL" id="QCX40284.1"/>
    </source>
</evidence>